<dbReference type="Proteomes" id="UP000323632">
    <property type="component" value="Unassembled WGS sequence"/>
</dbReference>
<dbReference type="RefSeq" id="WP_150031094.1">
    <property type="nucleotide sequence ID" value="NZ_VWSH01000001.1"/>
</dbReference>
<reference evidence="3 4" key="1">
    <citation type="submission" date="2019-09" db="EMBL/GenBank/DDBJ databases">
        <title>Genome sequence and assembly of Taibaiella sp.</title>
        <authorList>
            <person name="Chhetri G."/>
        </authorList>
    </citation>
    <scope>NUCLEOTIDE SEQUENCE [LARGE SCALE GENOMIC DNA]</scope>
    <source>
        <strain evidence="3 4">KVB11</strain>
    </source>
</reference>
<dbReference type="InterPro" id="IPR014973">
    <property type="entry name" value="DUF1835"/>
</dbReference>
<name>A0A5M6CN82_9BACT</name>
<proteinExistence type="predicted"/>
<dbReference type="EMBL" id="VWSH01000001">
    <property type="protein sequence ID" value="KAA5536517.1"/>
    <property type="molecule type" value="Genomic_DNA"/>
</dbReference>
<keyword evidence="4" id="KW-1185">Reference proteome</keyword>
<evidence type="ECO:0000313" key="3">
    <source>
        <dbReference type="EMBL" id="KAA5536517.1"/>
    </source>
</evidence>
<evidence type="ECO:0000259" key="1">
    <source>
        <dbReference type="Pfam" id="PF08874"/>
    </source>
</evidence>
<dbReference type="InterPro" id="IPR022123">
    <property type="entry name" value="DUF3658"/>
</dbReference>
<evidence type="ECO:0000313" key="4">
    <source>
        <dbReference type="Proteomes" id="UP000323632"/>
    </source>
</evidence>
<dbReference type="AlphaFoldDB" id="A0A5M6CN82"/>
<evidence type="ECO:0000259" key="2">
    <source>
        <dbReference type="Pfam" id="PF12395"/>
    </source>
</evidence>
<organism evidence="3 4">
    <name type="scientific">Taibaiella lutea</name>
    <dbReference type="NCBI Taxonomy" id="2608001"/>
    <lineage>
        <taxon>Bacteria</taxon>
        <taxon>Pseudomonadati</taxon>
        <taxon>Bacteroidota</taxon>
        <taxon>Chitinophagia</taxon>
        <taxon>Chitinophagales</taxon>
        <taxon>Chitinophagaceae</taxon>
        <taxon>Taibaiella</taxon>
    </lineage>
</organism>
<feature type="domain" description="DUF1835" evidence="1">
    <location>
        <begin position="4"/>
        <end position="123"/>
    </location>
</feature>
<dbReference type="Pfam" id="PF12395">
    <property type="entry name" value="DUF3658"/>
    <property type="match status" value="1"/>
</dbReference>
<protein>
    <submittedName>
        <fullName evidence="3">DUF1835 domain-containing protein</fullName>
    </submittedName>
</protein>
<feature type="domain" description="DUF3658" evidence="2">
    <location>
        <begin position="159"/>
        <end position="249"/>
    </location>
</feature>
<gene>
    <name evidence="3" type="ORF">F0919_02290</name>
</gene>
<comment type="caution">
    <text evidence="3">The sequence shown here is derived from an EMBL/GenBank/DDBJ whole genome shotgun (WGS) entry which is preliminary data.</text>
</comment>
<accession>A0A5M6CN82</accession>
<dbReference type="Pfam" id="PF08874">
    <property type="entry name" value="DUF1835"/>
    <property type="match status" value="1"/>
</dbReference>
<sequence>MRIIHLIVGDVTAKPLIEACAAHEVMSGEVVVLKDILHVGPLKTEGLSFSEGRSLFWNTVSENQHNIQVDDLERLMEISSLLSNDENVAVWFWMAPAPADIAAYFWLLHFLKKHQGRFSVVNINGLPFLDENGKLFYPESIGYIPVKEILKARKLARVTTPSEWETDMDEWPRLLSENAGIRVHEGGKRLKSQPISFYDDALLQHITAQNQKANKIVNLAISKNKVPTGDSFLHWRLREMAKEGKIDLVKGEVKLSTGIQEETATSEDEA</sequence>